<evidence type="ECO:0000313" key="2">
    <source>
        <dbReference type="EMBL" id="ABD25272.1"/>
    </source>
</evidence>
<dbReference type="GO" id="GO:0006354">
    <property type="term" value="P:DNA-templated transcription elongation"/>
    <property type="evidence" value="ECO:0007669"/>
    <property type="project" value="TreeGrafter"/>
</dbReference>
<dbReference type="GO" id="GO:0032784">
    <property type="term" value="P:regulation of DNA-templated transcription elongation"/>
    <property type="evidence" value="ECO:0007669"/>
    <property type="project" value="InterPro"/>
</dbReference>
<dbReference type="KEGG" id="nar:Saro_0827"/>
<evidence type="ECO:0000259" key="1">
    <source>
        <dbReference type="Pfam" id="PF01272"/>
    </source>
</evidence>
<keyword evidence="2" id="KW-0251">Elongation factor</keyword>
<dbReference type="Proteomes" id="UP000009134">
    <property type="component" value="Chromosome"/>
</dbReference>
<dbReference type="InterPro" id="IPR036953">
    <property type="entry name" value="GreA/GreB_C_sf"/>
</dbReference>
<dbReference type="InterPro" id="IPR001437">
    <property type="entry name" value="Tscrpt_elong_fac_GreA/B_C"/>
</dbReference>
<dbReference type="NCBIfam" id="NF004396">
    <property type="entry name" value="PRK05753.1"/>
    <property type="match status" value="1"/>
</dbReference>
<evidence type="ECO:0000313" key="3">
    <source>
        <dbReference type="Proteomes" id="UP000009134"/>
    </source>
</evidence>
<dbReference type="PANTHER" id="PTHR30437">
    <property type="entry name" value="TRANSCRIPTION ELONGATION FACTOR GREA"/>
    <property type="match status" value="1"/>
</dbReference>
<dbReference type="eggNOG" id="COG0782">
    <property type="taxonomic scope" value="Bacteria"/>
</dbReference>
<dbReference type="EMBL" id="CP000248">
    <property type="protein sequence ID" value="ABD25272.1"/>
    <property type="molecule type" value="Genomic_DNA"/>
</dbReference>
<accession>Q2GA51</accession>
<dbReference type="GO" id="GO:0070063">
    <property type="term" value="F:RNA polymerase binding"/>
    <property type="evidence" value="ECO:0007669"/>
    <property type="project" value="InterPro"/>
</dbReference>
<keyword evidence="2" id="KW-0648">Protein biosynthesis</keyword>
<keyword evidence="3" id="KW-1185">Reference proteome</keyword>
<reference evidence="3" key="1">
    <citation type="submission" date="2006-01" db="EMBL/GenBank/DDBJ databases">
        <title>Complete sequence of Novosphingobium aromaticivorans DSM 12444.</title>
        <authorList>
            <consortium name="US DOE Joint Genome Institute"/>
            <person name="Copeland A."/>
            <person name="Lucas S."/>
            <person name="Lapidus A."/>
            <person name="Barry K."/>
            <person name="Detter J.C."/>
            <person name="Glavina T."/>
            <person name="Hammon N."/>
            <person name="Israni S."/>
            <person name="Pitluck S."/>
            <person name="Chain P."/>
            <person name="Malfatti S."/>
            <person name="Shin M."/>
            <person name="Vergez L."/>
            <person name="Schmutz J."/>
            <person name="Larimer F."/>
            <person name="Land M."/>
            <person name="Kyrpides N."/>
            <person name="Ivanova N."/>
            <person name="Fredrickson J."/>
            <person name="Balkwill D."/>
            <person name="Romine M.F."/>
            <person name="Richardson P."/>
        </authorList>
    </citation>
    <scope>NUCLEOTIDE SEQUENCE [LARGE SCALE GENOMIC DNA]</scope>
    <source>
        <strain evidence="3">ATCC 700278 / DSM 12444 / CCUG 56034 / CIP 105152 / NBRC 16084 / F199</strain>
    </source>
</reference>
<proteinExistence type="predicted"/>
<name>Q2GA51_NOVAD</name>
<dbReference type="Gene3D" id="3.10.50.30">
    <property type="entry name" value="Transcription elongation factor, GreA/GreB, C-terminal domain"/>
    <property type="match status" value="1"/>
</dbReference>
<dbReference type="InterPro" id="IPR023459">
    <property type="entry name" value="Tscrpt_elong_fac_GreA/B_fam"/>
</dbReference>
<dbReference type="SUPFAM" id="SSF54534">
    <property type="entry name" value="FKBP-like"/>
    <property type="match status" value="1"/>
</dbReference>
<feature type="domain" description="Transcription elongation factor GreA/GreB C-terminal" evidence="1">
    <location>
        <begin position="77"/>
        <end position="151"/>
    </location>
</feature>
<dbReference type="Pfam" id="PF01272">
    <property type="entry name" value="GreA_GreB"/>
    <property type="match status" value="1"/>
</dbReference>
<sequence>MEATGADRAPFPSAHRKDIIMTTHRSASLRPQIILIDSEADALADLALAASDRLPEISRMLMEEIGRAQIVPAQDLPPDAVAMRSVVRFRDEATGAVRTVTLVYPAEADIAQDRVSILTPVGAGLIGLRAGQSIDWPNVRGKQRAITIEQVIKPGGCHA</sequence>
<dbReference type="GO" id="GO:0003746">
    <property type="term" value="F:translation elongation factor activity"/>
    <property type="evidence" value="ECO:0007669"/>
    <property type="project" value="UniProtKB-KW"/>
</dbReference>
<dbReference type="GO" id="GO:0003677">
    <property type="term" value="F:DNA binding"/>
    <property type="evidence" value="ECO:0007669"/>
    <property type="project" value="InterPro"/>
</dbReference>
<dbReference type="AlphaFoldDB" id="Q2GA51"/>
<dbReference type="PANTHER" id="PTHR30437:SF5">
    <property type="entry name" value="REGULATOR OF NUCLEOSIDE DIPHOSPHATE KINASE"/>
    <property type="match status" value="1"/>
</dbReference>
<organism evidence="2 3">
    <name type="scientific">Novosphingobium aromaticivorans (strain ATCC 700278 / DSM 12444 / CCUG 56034 / CIP 105152 / NBRC 16084 / F199)</name>
    <dbReference type="NCBI Taxonomy" id="279238"/>
    <lineage>
        <taxon>Bacteria</taxon>
        <taxon>Pseudomonadati</taxon>
        <taxon>Pseudomonadota</taxon>
        <taxon>Alphaproteobacteria</taxon>
        <taxon>Sphingomonadales</taxon>
        <taxon>Sphingomonadaceae</taxon>
        <taxon>Novosphingobium</taxon>
    </lineage>
</organism>
<dbReference type="STRING" id="279238.Saro_0827"/>
<protein>
    <submittedName>
        <fullName evidence="2">GreA/GreB family elongation factor</fullName>
    </submittedName>
</protein>
<dbReference type="HOGENOM" id="CLU_120358_0_1_5"/>
<gene>
    <name evidence="2" type="ordered locus">Saro_0827</name>
</gene>